<keyword evidence="1" id="KW-1133">Transmembrane helix</keyword>
<protein>
    <submittedName>
        <fullName evidence="2">Uncharacterized protein</fullName>
    </submittedName>
</protein>
<keyword evidence="1" id="KW-0812">Transmembrane</keyword>
<evidence type="ECO:0000256" key="1">
    <source>
        <dbReference type="SAM" id="Phobius"/>
    </source>
</evidence>
<proteinExistence type="predicted"/>
<dbReference type="EMBL" id="AAEW02000005">
    <property type="protein sequence ID" value="EAT16331.1"/>
    <property type="molecule type" value="Genomic_DNA"/>
</dbReference>
<feature type="transmembrane region" description="Helical" evidence="1">
    <location>
        <begin position="26"/>
        <end position="46"/>
    </location>
</feature>
<keyword evidence="3" id="KW-1185">Reference proteome</keyword>
<keyword evidence="1" id="KW-0472">Membrane</keyword>
<evidence type="ECO:0000313" key="2">
    <source>
        <dbReference type="EMBL" id="EAT16331.1"/>
    </source>
</evidence>
<reference evidence="2" key="2">
    <citation type="submission" date="2006-05" db="EMBL/GenBank/DDBJ databases">
        <title>Sequencing of the draft genome and assembly of Desulfuromonas acetoxidans DSM 684.</title>
        <authorList>
            <consortium name="US DOE Joint Genome Institute (JGI-PGF)"/>
            <person name="Copeland A."/>
            <person name="Lucas S."/>
            <person name="Lapidus A."/>
            <person name="Barry K."/>
            <person name="Detter J.C."/>
            <person name="Glavina del Rio T."/>
            <person name="Hammon N."/>
            <person name="Israni S."/>
            <person name="Dalin E."/>
            <person name="Tice H."/>
            <person name="Bruce D."/>
            <person name="Pitluck S."/>
            <person name="Richardson P."/>
        </authorList>
    </citation>
    <scope>NUCLEOTIDE SEQUENCE [LARGE SCALE GENOMIC DNA]</scope>
    <source>
        <strain evidence="2">DSM 684</strain>
    </source>
</reference>
<gene>
    <name evidence="2" type="ORF">Dace_1795</name>
</gene>
<reference evidence="2" key="1">
    <citation type="submission" date="2006-05" db="EMBL/GenBank/DDBJ databases">
        <title>Annotation of the draft genome assembly of Desulfuromonas acetoxidans DSM 684.</title>
        <authorList>
            <consortium name="US DOE Joint Genome Institute (JGI-ORNL)"/>
            <person name="Larimer F."/>
            <person name="Land M."/>
            <person name="Hauser L."/>
        </authorList>
    </citation>
    <scope>NUCLEOTIDE SEQUENCE [LARGE SCALE GENOMIC DNA]</scope>
    <source>
        <strain evidence="2">DSM 684</strain>
    </source>
</reference>
<evidence type="ECO:0000313" key="3">
    <source>
        <dbReference type="Proteomes" id="UP000005695"/>
    </source>
</evidence>
<sequence length="106" mass="12557">MWNSSVLYTKFSMLERYFNLVNDLEYLFYFTVFGTSVAITLFDRMNRHLYQAEKRRCLMENAAEGTREYLNWPEGLYPPPPPIDPEEDVCYLSTGVTDEDWKFGSD</sequence>
<dbReference type="AlphaFoldDB" id="Q1K1Q7"/>
<organism evidence="2 3">
    <name type="scientific">Desulfuromonas acetoxidans (strain DSM 684 / 11070)</name>
    <dbReference type="NCBI Taxonomy" id="281689"/>
    <lineage>
        <taxon>Bacteria</taxon>
        <taxon>Pseudomonadati</taxon>
        <taxon>Thermodesulfobacteriota</taxon>
        <taxon>Desulfuromonadia</taxon>
        <taxon>Desulfuromonadales</taxon>
        <taxon>Desulfuromonadaceae</taxon>
        <taxon>Desulfuromonas</taxon>
    </lineage>
</organism>
<dbReference type="Proteomes" id="UP000005695">
    <property type="component" value="Unassembled WGS sequence"/>
</dbReference>
<accession>Q1K1Q7</accession>
<name>Q1K1Q7_DESA6</name>
<comment type="caution">
    <text evidence="2">The sequence shown here is derived from an EMBL/GenBank/DDBJ whole genome shotgun (WGS) entry which is preliminary data.</text>
</comment>